<dbReference type="RefSeq" id="WP_007182968.1">
    <property type="nucleotide sequence ID" value="NZ_JACIIY010000019.1"/>
</dbReference>
<dbReference type="Gene3D" id="3.55.50.30">
    <property type="match status" value="1"/>
</dbReference>
<accession>A0A562K4X8</accession>
<dbReference type="Pfam" id="PF04773">
    <property type="entry name" value="FecR"/>
    <property type="match status" value="1"/>
</dbReference>
<dbReference type="InterPro" id="IPR012373">
    <property type="entry name" value="Ferrdict_sens_TM"/>
</dbReference>
<gene>
    <name evidence="4" type="ORF">IQ35_03325</name>
</gene>
<keyword evidence="5" id="KW-1185">Reference proteome</keyword>
<keyword evidence="1" id="KW-1133">Transmembrane helix</keyword>
<protein>
    <submittedName>
        <fullName evidence="4">FecR family protein</fullName>
    </submittedName>
</protein>
<dbReference type="PANTHER" id="PTHR30273:SF2">
    <property type="entry name" value="PROTEIN FECR"/>
    <property type="match status" value="1"/>
</dbReference>
<sequence length="333" mass="35533">MSQDSQSMPDPELEAAEWIVRLNDSRPSAQTHAAFERWRAASPSNAMAFGIAQRAWGQMGQLAENPGTLARHSIPSTTIASRPMASLRRLWALPSAITACAALALMIGFAWVGDPVTYLRADHRTGISQNGSFTLDDGSHVDLAPSSAIAVHFDSQERRIELLAGTAYVRATPKVQAGGRPFVVEAGRGTSTALGTRFQVERRAGDTIVTVMHHQVAVSGDTGSGMGKSLILSPGQKLRYDANGHIGRVETASPDLALAWQNGQLVFDRAPLSEVMATLNRYRAGRIVLLGGRLRSHRVSGVFDSNDIDGAITALAGEVGASRLDAPLLTALY</sequence>
<reference evidence="4 5" key="1">
    <citation type="journal article" date="2015" name="Stand. Genomic Sci.">
        <title>Genomic Encyclopedia of Bacterial and Archaeal Type Strains, Phase III: the genomes of soil and plant-associated and newly described type strains.</title>
        <authorList>
            <person name="Whitman W.B."/>
            <person name="Woyke T."/>
            <person name="Klenk H.P."/>
            <person name="Zhou Y."/>
            <person name="Lilburn T.G."/>
            <person name="Beck B.J."/>
            <person name="De Vos P."/>
            <person name="Vandamme P."/>
            <person name="Eisen J.A."/>
            <person name="Garrity G."/>
            <person name="Hugenholtz P."/>
            <person name="Kyrpides N.C."/>
        </authorList>
    </citation>
    <scope>NUCLEOTIDE SEQUENCE [LARGE SCALE GENOMIC DNA]</scope>
    <source>
        <strain evidence="4 5">CGMCC 1.7748</strain>
    </source>
</reference>
<dbReference type="AlphaFoldDB" id="A0A562K4X8"/>
<dbReference type="GO" id="GO:0016989">
    <property type="term" value="F:sigma factor antagonist activity"/>
    <property type="evidence" value="ECO:0007669"/>
    <property type="project" value="TreeGrafter"/>
</dbReference>
<dbReference type="PANTHER" id="PTHR30273">
    <property type="entry name" value="PERIPLASMIC SIGNAL SENSOR AND SIGMA FACTOR ACTIVATOR FECR-RELATED"/>
    <property type="match status" value="1"/>
</dbReference>
<comment type="caution">
    <text evidence="4">The sequence shown here is derived from an EMBL/GenBank/DDBJ whole genome shotgun (WGS) entry which is preliminary data.</text>
</comment>
<evidence type="ECO:0000313" key="5">
    <source>
        <dbReference type="Proteomes" id="UP000316624"/>
    </source>
</evidence>
<dbReference type="Proteomes" id="UP000316624">
    <property type="component" value="Unassembled WGS sequence"/>
</dbReference>
<feature type="domain" description="FecR protein" evidence="2">
    <location>
        <begin position="122"/>
        <end position="215"/>
    </location>
</feature>
<keyword evidence="1" id="KW-0472">Membrane</keyword>
<dbReference type="Pfam" id="PF16220">
    <property type="entry name" value="DUF4880"/>
    <property type="match status" value="1"/>
</dbReference>
<feature type="transmembrane region" description="Helical" evidence="1">
    <location>
        <begin position="90"/>
        <end position="112"/>
    </location>
</feature>
<dbReference type="Gene3D" id="2.60.120.1440">
    <property type="match status" value="1"/>
</dbReference>
<evidence type="ECO:0000256" key="1">
    <source>
        <dbReference type="SAM" id="Phobius"/>
    </source>
</evidence>
<organism evidence="4 5">
    <name type="scientific">Sphingobium wenxiniae (strain DSM 21828 / CGMCC 1.7748 / JZ-1)</name>
    <dbReference type="NCBI Taxonomy" id="595605"/>
    <lineage>
        <taxon>Bacteria</taxon>
        <taxon>Pseudomonadati</taxon>
        <taxon>Pseudomonadota</taxon>
        <taxon>Alphaproteobacteria</taxon>
        <taxon>Sphingomonadales</taxon>
        <taxon>Sphingomonadaceae</taxon>
        <taxon>Sphingobium</taxon>
    </lineage>
</organism>
<evidence type="ECO:0000313" key="4">
    <source>
        <dbReference type="EMBL" id="TWH90501.1"/>
    </source>
</evidence>
<evidence type="ECO:0000259" key="2">
    <source>
        <dbReference type="Pfam" id="PF04773"/>
    </source>
</evidence>
<dbReference type="EMBL" id="VLKK01000018">
    <property type="protein sequence ID" value="TWH90501.1"/>
    <property type="molecule type" value="Genomic_DNA"/>
</dbReference>
<feature type="domain" description="FecR N-terminal" evidence="3">
    <location>
        <begin position="14"/>
        <end position="51"/>
    </location>
</feature>
<dbReference type="InterPro" id="IPR006860">
    <property type="entry name" value="FecR"/>
</dbReference>
<keyword evidence="1" id="KW-0812">Transmembrane</keyword>
<proteinExistence type="predicted"/>
<dbReference type="InterPro" id="IPR032623">
    <property type="entry name" value="FecR_N"/>
</dbReference>
<dbReference type="PIRSF" id="PIRSF018266">
    <property type="entry name" value="FecR"/>
    <property type="match status" value="1"/>
</dbReference>
<name>A0A562K4X8_SPHWJ</name>
<evidence type="ECO:0000259" key="3">
    <source>
        <dbReference type="Pfam" id="PF16220"/>
    </source>
</evidence>